<protein>
    <submittedName>
        <fullName evidence="2">Putative MFS-family transport protein</fullName>
    </submittedName>
</protein>
<keyword evidence="1" id="KW-0812">Transmembrane</keyword>
<name>A0A377TT86_KLEPN</name>
<evidence type="ECO:0000256" key="1">
    <source>
        <dbReference type="SAM" id="Phobius"/>
    </source>
</evidence>
<proteinExistence type="predicted"/>
<keyword evidence="1" id="KW-0472">Membrane</keyword>
<sequence>MSALGHHPGTWSGVLAMTLCVFVLIASEFMPVSLLNPSRVIYTLPRD</sequence>
<evidence type="ECO:0000313" key="3">
    <source>
        <dbReference type="Proteomes" id="UP000254938"/>
    </source>
</evidence>
<evidence type="ECO:0000313" key="2">
    <source>
        <dbReference type="EMBL" id="STS82126.1"/>
    </source>
</evidence>
<accession>A0A377TT86</accession>
<dbReference type="EMBL" id="UGKQ01000007">
    <property type="protein sequence ID" value="STS82126.1"/>
    <property type="molecule type" value="Genomic_DNA"/>
</dbReference>
<organism evidence="2 3">
    <name type="scientific">Klebsiella pneumoniae</name>
    <dbReference type="NCBI Taxonomy" id="573"/>
    <lineage>
        <taxon>Bacteria</taxon>
        <taxon>Pseudomonadati</taxon>
        <taxon>Pseudomonadota</taxon>
        <taxon>Gammaproteobacteria</taxon>
        <taxon>Enterobacterales</taxon>
        <taxon>Enterobacteriaceae</taxon>
        <taxon>Klebsiella/Raoultella group</taxon>
        <taxon>Klebsiella</taxon>
        <taxon>Klebsiella pneumoniae complex</taxon>
    </lineage>
</organism>
<keyword evidence="1" id="KW-1133">Transmembrane helix</keyword>
<dbReference type="Proteomes" id="UP000254938">
    <property type="component" value="Unassembled WGS sequence"/>
</dbReference>
<gene>
    <name evidence="2" type="ORF">NCTC9140_03874</name>
</gene>
<reference evidence="2 3" key="1">
    <citation type="submission" date="2018-06" db="EMBL/GenBank/DDBJ databases">
        <authorList>
            <consortium name="Pathogen Informatics"/>
            <person name="Doyle S."/>
        </authorList>
    </citation>
    <scope>NUCLEOTIDE SEQUENCE [LARGE SCALE GENOMIC DNA]</scope>
    <source>
        <strain evidence="2 3">NCTC9140</strain>
    </source>
</reference>
<dbReference type="AlphaFoldDB" id="A0A377TT86"/>
<feature type="transmembrane region" description="Helical" evidence="1">
    <location>
        <begin position="12"/>
        <end position="36"/>
    </location>
</feature>